<feature type="non-terminal residue" evidence="2">
    <location>
        <position position="1"/>
    </location>
</feature>
<gene>
    <name evidence="2" type="primary">ORF209707</name>
</gene>
<dbReference type="EMBL" id="HACG01049090">
    <property type="protein sequence ID" value="CEK95955.1"/>
    <property type="molecule type" value="Transcribed_RNA"/>
</dbReference>
<protein>
    <submittedName>
        <fullName evidence="2">Uncharacterized protein</fullName>
    </submittedName>
</protein>
<keyword evidence="1" id="KW-0812">Transmembrane</keyword>
<feature type="non-terminal residue" evidence="2">
    <location>
        <position position="71"/>
    </location>
</feature>
<name>A0A0B7BV09_9EUPU</name>
<sequence length="71" mass="8335">LRSSFSLLLYCVKSSYFKDSKLYCSVFYSKKKTMELTIYLLVLLALVVIYFRFLRHDPRLPPCPVTPLPLV</sequence>
<evidence type="ECO:0000313" key="2">
    <source>
        <dbReference type="EMBL" id="CEK95955.1"/>
    </source>
</evidence>
<organism evidence="2">
    <name type="scientific">Arion vulgaris</name>
    <dbReference type="NCBI Taxonomy" id="1028688"/>
    <lineage>
        <taxon>Eukaryota</taxon>
        <taxon>Metazoa</taxon>
        <taxon>Spiralia</taxon>
        <taxon>Lophotrochozoa</taxon>
        <taxon>Mollusca</taxon>
        <taxon>Gastropoda</taxon>
        <taxon>Heterobranchia</taxon>
        <taxon>Euthyneura</taxon>
        <taxon>Panpulmonata</taxon>
        <taxon>Eupulmonata</taxon>
        <taxon>Stylommatophora</taxon>
        <taxon>Helicina</taxon>
        <taxon>Arionoidea</taxon>
        <taxon>Arionidae</taxon>
        <taxon>Arion</taxon>
    </lineage>
</organism>
<reference evidence="2" key="1">
    <citation type="submission" date="2014-12" db="EMBL/GenBank/DDBJ databases">
        <title>Insight into the proteome of Arion vulgaris.</title>
        <authorList>
            <person name="Aradska J."/>
            <person name="Bulat T."/>
            <person name="Smidak R."/>
            <person name="Sarate P."/>
            <person name="Gangsoo J."/>
            <person name="Sialana F."/>
            <person name="Bilban M."/>
            <person name="Lubec G."/>
        </authorList>
    </citation>
    <scope>NUCLEOTIDE SEQUENCE</scope>
    <source>
        <tissue evidence="2">Skin</tissue>
    </source>
</reference>
<keyword evidence="1" id="KW-1133">Transmembrane helix</keyword>
<accession>A0A0B7BV09</accession>
<dbReference type="AlphaFoldDB" id="A0A0B7BV09"/>
<feature type="transmembrane region" description="Helical" evidence="1">
    <location>
        <begin position="36"/>
        <end position="54"/>
    </location>
</feature>
<keyword evidence="1" id="KW-0472">Membrane</keyword>
<proteinExistence type="predicted"/>
<evidence type="ECO:0000256" key="1">
    <source>
        <dbReference type="SAM" id="Phobius"/>
    </source>
</evidence>